<dbReference type="SUPFAM" id="SSF46785">
    <property type="entry name" value="Winged helix' DNA-binding domain"/>
    <property type="match status" value="1"/>
</dbReference>
<sequence length="165" mass="19261">MSDYEEILAIYHHLLMLDDDKDKEKQWIISYEPKAKGLSTFHLHILSYLLKHENPLGKEISKDLSVLQGTLSKRLTLLIKRQFVKATKDEKDGRGKHYSLTSEGKRLAQIHEQLLSMKNKQLAKQLENFAPEELKIILRFLRCFKSAEETIHYPTDVKNSIDKIT</sequence>
<dbReference type="PANTHER" id="PTHR33164:SF43">
    <property type="entry name" value="HTH-TYPE TRANSCRIPTIONAL REPRESSOR YETL"/>
    <property type="match status" value="1"/>
</dbReference>
<dbReference type="InterPro" id="IPR000835">
    <property type="entry name" value="HTH_MarR-typ"/>
</dbReference>
<dbReference type="InterPro" id="IPR039422">
    <property type="entry name" value="MarR/SlyA-like"/>
</dbReference>
<evidence type="ECO:0000313" key="2">
    <source>
        <dbReference type="EMBL" id="GAA3026615.1"/>
    </source>
</evidence>
<organism evidence="2 3">
    <name type="scientific">Tetragenococcus solitarius</name>
    <dbReference type="NCBI Taxonomy" id="71453"/>
    <lineage>
        <taxon>Bacteria</taxon>
        <taxon>Bacillati</taxon>
        <taxon>Bacillota</taxon>
        <taxon>Bacilli</taxon>
        <taxon>Lactobacillales</taxon>
        <taxon>Enterococcaceae</taxon>
        <taxon>Tetragenococcus</taxon>
    </lineage>
</organism>
<name>A0ABP6KXY8_9ENTE</name>
<keyword evidence="3" id="KW-1185">Reference proteome</keyword>
<dbReference type="InterPro" id="IPR036388">
    <property type="entry name" value="WH-like_DNA-bd_sf"/>
</dbReference>
<protein>
    <recommendedName>
        <fullName evidence="1">HTH marR-type domain-containing protein</fullName>
    </recommendedName>
</protein>
<dbReference type="SMART" id="SM00347">
    <property type="entry name" value="HTH_MARR"/>
    <property type="match status" value="1"/>
</dbReference>
<gene>
    <name evidence="2" type="ORF">GCM10019998_23830</name>
</gene>
<dbReference type="EMBL" id="BAAAXQ010000079">
    <property type="protein sequence ID" value="GAA3026615.1"/>
    <property type="molecule type" value="Genomic_DNA"/>
</dbReference>
<dbReference type="Pfam" id="PF13601">
    <property type="entry name" value="HTH_34"/>
    <property type="match status" value="1"/>
</dbReference>
<feature type="domain" description="HTH marR-type" evidence="1">
    <location>
        <begin position="1"/>
        <end position="146"/>
    </location>
</feature>
<evidence type="ECO:0000313" key="3">
    <source>
        <dbReference type="Proteomes" id="UP001501577"/>
    </source>
</evidence>
<dbReference type="PANTHER" id="PTHR33164">
    <property type="entry name" value="TRANSCRIPTIONAL REGULATOR, MARR FAMILY"/>
    <property type="match status" value="1"/>
</dbReference>
<dbReference type="Gene3D" id="1.10.10.10">
    <property type="entry name" value="Winged helix-like DNA-binding domain superfamily/Winged helix DNA-binding domain"/>
    <property type="match status" value="1"/>
</dbReference>
<proteinExistence type="predicted"/>
<reference evidence="3" key="1">
    <citation type="journal article" date="2019" name="Int. J. Syst. Evol. Microbiol.">
        <title>The Global Catalogue of Microorganisms (GCM) 10K type strain sequencing project: providing services to taxonomists for standard genome sequencing and annotation.</title>
        <authorList>
            <consortium name="The Broad Institute Genomics Platform"/>
            <consortium name="The Broad Institute Genome Sequencing Center for Infectious Disease"/>
            <person name="Wu L."/>
            <person name="Ma J."/>
        </authorList>
    </citation>
    <scope>NUCLEOTIDE SEQUENCE [LARGE SCALE GENOMIC DNA]</scope>
    <source>
        <strain evidence="3">JCM 8736</strain>
    </source>
</reference>
<evidence type="ECO:0000259" key="1">
    <source>
        <dbReference type="PROSITE" id="PS50995"/>
    </source>
</evidence>
<accession>A0ABP6KXY8</accession>
<comment type="caution">
    <text evidence="2">The sequence shown here is derived from an EMBL/GenBank/DDBJ whole genome shotgun (WGS) entry which is preliminary data.</text>
</comment>
<dbReference type="InterPro" id="IPR036390">
    <property type="entry name" value="WH_DNA-bd_sf"/>
</dbReference>
<dbReference type="PROSITE" id="PS50995">
    <property type="entry name" value="HTH_MARR_2"/>
    <property type="match status" value="1"/>
</dbReference>
<dbReference type="InterPro" id="IPR027395">
    <property type="entry name" value="WH_DNA-bd_dom"/>
</dbReference>
<dbReference type="Proteomes" id="UP001501577">
    <property type="component" value="Unassembled WGS sequence"/>
</dbReference>
<dbReference type="RefSeq" id="WP_068708606.1">
    <property type="nucleotide sequence ID" value="NZ_BAAAXQ010000079.1"/>
</dbReference>